<protein>
    <submittedName>
        <fullName evidence="1">Uncharacterized protein</fullName>
    </submittedName>
</protein>
<proteinExistence type="predicted"/>
<organism evidence="1 2">
    <name type="scientific">Lactococcus lactis</name>
    <dbReference type="NCBI Taxonomy" id="1358"/>
    <lineage>
        <taxon>Bacteria</taxon>
        <taxon>Bacillati</taxon>
        <taxon>Bacillota</taxon>
        <taxon>Bacilli</taxon>
        <taxon>Lactobacillales</taxon>
        <taxon>Streptococcaceae</taxon>
        <taxon>Lactococcus</taxon>
    </lineage>
</organism>
<comment type="caution">
    <text evidence="1">The sequence shown here is derived from an EMBL/GenBank/DDBJ whole genome shotgun (WGS) entry which is preliminary data.</text>
</comment>
<evidence type="ECO:0000313" key="2">
    <source>
        <dbReference type="Proteomes" id="UP000225275"/>
    </source>
</evidence>
<gene>
    <name evidence="1" type="ORF">BW154_03030</name>
</gene>
<dbReference type="AlphaFoldDB" id="A0AAP8E071"/>
<evidence type="ECO:0000313" key="1">
    <source>
        <dbReference type="EMBL" id="PFG88482.1"/>
    </source>
</evidence>
<dbReference type="RefSeq" id="WP_098393253.1">
    <property type="nucleotide sequence ID" value="NZ_JAOWLS010000006.1"/>
</dbReference>
<dbReference type="EMBL" id="MTJS01000002">
    <property type="protein sequence ID" value="PFG88482.1"/>
    <property type="molecule type" value="Genomic_DNA"/>
</dbReference>
<name>A0AAP8E071_9LACT</name>
<reference evidence="1" key="2">
    <citation type="journal article" date="2018" name="Food Control">
        <title>Characterization of Lactococcus lactis isolates from herbs, fruits and vegetables for use as biopreservatives against Listeria monocytogenes in cheese.</title>
        <authorList>
            <person name="Ho V."/>
            <person name="Lo R."/>
            <person name="Bansal N."/>
            <person name="Turner M.S."/>
        </authorList>
    </citation>
    <scope>NUCLEOTIDE SEQUENCE</scope>
    <source>
        <strain evidence="1">537</strain>
    </source>
</reference>
<reference evidence="1" key="1">
    <citation type="submission" date="2017-01" db="EMBL/GenBank/DDBJ databases">
        <authorList>
            <person name="Lo R."/>
        </authorList>
    </citation>
    <scope>NUCLEOTIDE SEQUENCE</scope>
    <source>
        <strain evidence="1">537</strain>
    </source>
</reference>
<dbReference type="Proteomes" id="UP000225275">
    <property type="component" value="Unassembled WGS sequence"/>
</dbReference>
<sequence length="78" mass="8362">MEKVNTTNTTTDIYVGDKNVGNFTLTTFNNGTMNASFMINDVPTFHGSPEASQDLANLVSSAVNQSKALLADFEASKN</sequence>
<accession>A0AAP8E071</accession>